<dbReference type="RefSeq" id="WP_219937191.1">
    <property type="nucleotide sequence ID" value="NZ_JAGFNY010000008.1"/>
</dbReference>
<gene>
    <name evidence="1" type="ORF">J5V48_03575</name>
</gene>
<keyword evidence="2" id="KW-1185">Reference proteome</keyword>
<reference evidence="1 2" key="1">
    <citation type="submission" date="2021-03" db="EMBL/GenBank/DDBJ databases">
        <title>Succinivibrio sp. nov. isolated from feces of cow.</title>
        <authorList>
            <person name="Choi J.-Y."/>
        </authorList>
    </citation>
    <scope>NUCLEOTIDE SEQUENCE [LARGE SCALE GENOMIC DNA]</scope>
    <source>
        <strain evidence="1 2">AGMB01872</strain>
    </source>
</reference>
<evidence type="ECO:0000313" key="2">
    <source>
        <dbReference type="Proteomes" id="UP000731465"/>
    </source>
</evidence>
<accession>A0ABS7DF92</accession>
<dbReference type="EMBL" id="JAGFNY010000008">
    <property type="protein sequence ID" value="MBW7569970.1"/>
    <property type="molecule type" value="Genomic_DNA"/>
</dbReference>
<protein>
    <submittedName>
        <fullName evidence="1">Uncharacterized protein</fullName>
    </submittedName>
</protein>
<sequence>MGLECAEYCRENWNKVTAKDMALKFKKTIKANTHLFRCPNCKQYLVFIHSNNQRPHFRHKNGSLSCEYKIEETNLNNSYVISSSIKRITEFKEYPIFLYIENLYIFSFNIGLPALSDELISFLPDHIQFNHNRYYGKTVILSQGEDVIPNRITKLPFAPYKKGEFPLEYYSVIYDSPSIEDFWPKHVKGINDNGAIFIISSDDQKNDYKKMVYDSSPSKGSEYLFMIKDELVTSGKYSELSSLSKISQCNGYSIYKGKLTDNLSSLIVALGYSAPEEKEQYIPLLPVHNEEIEENKNKKNIIFNSDEFYLFKDSIEKSIDKYNCKKDSINSKKLTFECNSEFQNSFFINNSDRYILLRDSKDRIIEEGVCNNLPKDKLKLEIKYNAFVEIIRNSFTLEKISFSTKSTEEFIFDSSFIQYGDELKVYYGIDCVFSVKFIKIIKQLNHKLDFIEKLLSNSLEDKIPINHTSGYILKYFDCKSRIYTLLLKTFKEGNISKKAWSEINELIIQRNSHGSRRKKI</sequence>
<dbReference type="Proteomes" id="UP000731465">
    <property type="component" value="Unassembled WGS sequence"/>
</dbReference>
<organism evidence="1 2">
    <name type="scientific">Succinivibrio faecicola</name>
    <dbReference type="NCBI Taxonomy" id="2820300"/>
    <lineage>
        <taxon>Bacteria</taxon>
        <taxon>Pseudomonadati</taxon>
        <taxon>Pseudomonadota</taxon>
        <taxon>Gammaproteobacteria</taxon>
        <taxon>Aeromonadales</taxon>
        <taxon>Succinivibrionaceae</taxon>
        <taxon>Succinivibrio</taxon>
    </lineage>
</organism>
<proteinExistence type="predicted"/>
<name>A0ABS7DF92_9GAMM</name>
<evidence type="ECO:0000313" key="1">
    <source>
        <dbReference type="EMBL" id="MBW7569970.1"/>
    </source>
</evidence>
<comment type="caution">
    <text evidence="1">The sequence shown here is derived from an EMBL/GenBank/DDBJ whole genome shotgun (WGS) entry which is preliminary data.</text>
</comment>